<dbReference type="Pfam" id="PF25209">
    <property type="entry name" value="Phage_capsid_4"/>
    <property type="match status" value="1"/>
</dbReference>
<feature type="compositionally biased region" description="Polar residues" evidence="1">
    <location>
        <begin position="63"/>
        <end position="76"/>
    </location>
</feature>
<evidence type="ECO:0000256" key="2">
    <source>
        <dbReference type="SAM" id="SignalP"/>
    </source>
</evidence>
<reference evidence="3 4" key="1">
    <citation type="journal article" date="2018" name="Genome Announc.">
        <title>Draft Genome Sequence of "Candidatus Phycosocius bacilliformis," an Alphaproteobacterial Ectosymbiont of the Hydrocarbon-Producing Green Alga Botryococcus braunii.</title>
        <authorList>
            <person name="Tanabe Y."/>
            <person name="Yamaguchi H."/>
            <person name="Watanabe M.M."/>
        </authorList>
    </citation>
    <scope>NUCLEOTIDE SEQUENCE [LARGE SCALE GENOMIC DNA]</scope>
    <source>
        <strain evidence="3 4">BOTRYCO-2</strain>
    </source>
</reference>
<evidence type="ECO:0008006" key="5">
    <source>
        <dbReference type="Google" id="ProtNLM"/>
    </source>
</evidence>
<dbReference type="Proteomes" id="UP000245086">
    <property type="component" value="Unassembled WGS sequence"/>
</dbReference>
<feature type="signal peptide" evidence="2">
    <location>
        <begin position="1"/>
        <end position="28"/>
    </location>
</feature>
<feature type="chain" id="PRO_5015111070" description="Bacteriophage Mu GpT domain-containing protein" evidence="2">
    <location>
        <begin position="29"/>
        <end position="547"/>
    </location>
</feature>
<keyword evidence="4" id="KW-1185">Reference proteome</keyword>
<name>A0A2P2E5U2_9PROT</name>
<protein>
    <recommendedName>
        <fullName evidence="5">Bacteriophage Mu GpT domain-containing protein</fullName>
    </recommendedName>
</protein>
<evidence type="ECO:0000313" key="3">
    <source>
        <dbReference type="EMBL" id="GBF56433.1"/>
    </source>
</evidence>
<dbReference type="RefSeq" id="WP_108983325.1">
    <property type="nucleotide sequence ID" value="NZ_BFBR01000001.1"/>
</dbReference>
<comment type="caution">
    <text evidence="3">The sequence shown here is derived from an EMBL/GenBank/DDBJ whole genome shotgun (WGS) entry which is preliminary data.</text>
</comment>
<dbReference type="EMBL" id="BFBR01000001">
    <property type="protein sequence ID" value="GBF56433.1"/>
    <property type="molecule type" value="Genomic_DNA"/>
</dbReference>
<gene>
    <name evidence="3" type="ORF">PbB2_00089</name>
</gene>
<feature type="compositionally biased region" description="Low complexity" evidence="1">
    <location>
        <begin position="87"/>
        <end position="100"/>
    </location>
</feature>
<organism evidence="3 4">
    <name type="scientific">Candidatus Phycosocius bacilliformis</name>
    <dbReference type="NCBI Taxonomy" id="1445552"/>
    <lineage>
        <taxon>Bacteria</taxon>
        <taxon>Pseudomonadati</taxon>
        <taxon>Pseudomonadota</taxon>
        <taxon>Alphaproteobacteria</taxon>
        <taxon>Caulobacterales</taxon>
        <taxon>Caulobacterales incertae sedis</taxon>
        <taxon>Candidatus Phycosocius</taxon>
    </lineage>
</organism>
<feature type="region of interest" description="Disordered" evidence="1">
    <location>
        <begin position="50"/>
        <end position="112"/>
    </location>
</feature>
<evidence type="ECO:0000313" key="4">
    <source>
        <dbReference type="Proteomes" id="UP000245086"/>
    </source>
</evidence>
<dbReference type="AlphaFoldDB" id="A0A2P2E5U2"/>
<proteinExistence type="predicted"/>
<sequence>MKRTSILSSGAVALAAVPLLRQANQADAASAPAPATNLAHMPLAVRQALASQNREAGSPAPTPAQSVQPAPLQTRNDPAGAGGDAGGSADPAPATGTPTTVQGASGSVEAGADGGLNVNLVLELRSLAERLGVAPEAERVMRQANVTADQVRASILNAVASVQRQAPAGTSARVITDERDTFRSRAIDGLILRATPNLANNRTEQQLAAAREFRGMSFERLAEECLKQAGRQTRGMVRAELIRSALSTSDFPNLLGGALSRTLRELYEFMPAVYRQVAQKRTVADFRTQTVIGLSGLGEMRVVPQGAEPKRKDMVELPETYAVQKYEEIIPITYEALVNDDLGAFQSVSPLVASMALATERRVFFSLFTPTGPTMADGVSLFNAAHRNLITTSPGAPTVTRLGAVRQALRLQTDAAQNVSGGNRLNLPFAFVLAPTTHETTLDQLFAGTITGLQADGAAIARNDLLLGNLKSVVPIIDPMLDDNSAVNWFGLVPAEYGAFIYSYLEGEDGLVTEELPPGRVSGIEVKARLVFAAACTDWRGAVQQTG</sequence>
<accession>A0A2P2E5U2</accession>
<keyword evidence="2" id="KW-0732">Signal</keyword>
<dbReference type="OrthoDB" id="9806592at2"/>
<evidence type="ECO:0000256" key="1">
    <source>
        <dbReference type="SAM" id="MobiDB-lite"/>
    </source>
</evidence>